<keyword evidence="4" id="KW-0326">Glycosidase</keyword>
<keyword evidence="8" id="KW-1185">Reference proteome</keyword>
<keyword evidence="2" id="KW-0732">Signal</keyword>
<accession>A0ABN6SF03</accession>
<dbReference type="PANTHER" id="PTHR11069:SF23">
    <property type="entry name" value="LYSOSOMAL ACID GLUCOSYLCERAMIDASE"/>
    <property type="match status" value="1"/>
</dbReference>
<dbReference type="InterPro" id="IPR001139">
    <property type="entry name" value="Glyco_hydro_30"/>
</dbReference>
<evidence type="ECO:0000313" key="7">
    <source>
        <dbReference type="EMBL" id="BDR53350.1"/>
    </source>
</evidence>
<keyword evidence="3 4" id="KW-0378">Hydrolase</keyword>
<dbReference type="Gene3D" id="3.20.20.80">
    <property type="entry name" value="Glycosidases"/>
    <property type="match status" value="1"/>
</dbReference>
<evidence type="ECO:0000256" key="1">
    <source>
        <dbReference type="ARBA" id="ARBA00005382"/>
    </source>
</evidence>
<comment type="similarity">
    <text evidence="1 4">Belongs to the glycosyl hydrolase 30 family.</text>
</comment>
<dbReference type="EMBL" id="AP026798">
    <property type="protein sequence ID" value="BDR53350.1"/>
    <property type="molecule type" value="Genomic_DNA"/>
</dbReference>
<dbReference type="Pfam" id="PF02055">
    <property type="entry name" value="Glyco_hydro_30"/>
    <property type="match status" value="1"/>
</dbReference>
<dbReference type="Proteomes" id="UP001321766">
    <property type="component" value="Chromosome"/>
</dbReference>
<reference evidence="7 8" key="1">
    <citation type="journal article" date="2023" name="Microbiol. Spectr.">
        <title>Symbiosis of Carpenter Bees with Uncharacterized Lactic Acid Bacteria Showing NAD Auxotrophy.</title>
        <authorList>
            <person name="Kawasaki S."/>
            <person name="Ozawa K."/>
            <person name="Mori T."/>
            <person name="Yamamoto A."/>
            <person name="Ito M."/>
            <person name="Ohkuma M."/>
            <person name="Sakamoto M."/>
            <person name="Matsutani M."/>
        </authorList>
    </citation>
    <scope>NUCLEOTIDE SEQUENCE [LARGE SCALE GENOMIC DNA]</scope>
    <source>
        <strain evidence="7 8">Kim37-2</strain>
    </source>
</reference>
<evidence type="ECO:0000256" key="4">
    <source>
        <dbReference type="RuleBase" id="RU361188"/>
    </source>
</evidence>
<evidence type="ECO:0000256" key="2">
    <source>
        <dbReference type="ARBA" id="ARBA00022729"/>
    </source>
</evidence>
<dbReference type="SUPFAM" id="SSF51445">
    <property type="entry name" value="(Trans)glycosidases"/>
    <property type="match status" value="1"/>
</dbReference>
<sequence length="447" mass="49358">MLVNALYSDGPDRLCQKLPADSLKVASGSGPVARLRVDAQSRYQIVDGFGASFTDSAAYLVDQRLDEATRARVMRDLFDPDQGIGLSLLRNPMGACDYARSIYSYDDTPLGQDDMSLLHFSIEHDLESIVPLTKQAMELNPRLKLIASPWSPPGWMKTSDSMVTGSLRVDCYPVYAQYFVRFAQEYEAAGLPVYAFTVQNEPLFVPLNYPGCFLPADQEALFVHDFLRPALRSAGLDTLILGYDHNWDRIDYPLDLLDQAGQDFDGIAWHWYGGRPVSQSRLSLCKPGSDQYFTEGSGGDWIPAFEPAFSNLMRTGIEILQEGSKTLILWNIALDEDKGPVVPGFGQSTCRGLVDVNQSEGTAQYSLDYYGLAHFSEYVRPGAQRIGVSESAGTKAVAFENEDHSQVVVVFNDSERREVKVSFPSLGEEVVGLTMEPHSAATIAARA</sequence>
<evidence type="ECO:0000259" key="5">
    <source>
        <dbReference type="Pfam" id="PF02055"/>
    </source>
</evidence>
<evidence type="ECO:0000259" key="6">
    <source>
        <dbReference type="Pfam" id="PF17189"/>
    </source>
</evidence>
<feature type="domain" description="Glycosyl hydrolase family 30 beta sandwich" evidence="6">
    <location>
        <begin position="382"/>
        <end position="443"/>
    </location>
</feature>
<dbReference type="Gene3D" id="2.60.40.1180">
    <property type="entry name" value="Golgi alpha-mannosidase II"/>
    <property type="match status" value="1"/>
</dbReference>
<organism evidence="7 8">
    <name type="scientific">Bombiscardovia nodaiensis</name>
    <dbReference type="NCBI Taxonomy" id="2932181"/>
    <lineage>
        <taxon>Bacteria</taxon>
        <taxon>Bacillati</taxon>
        <taxon>Actinomycetota</taxon>
        <taxon>Actinomycetes</taxon>
        <taxon>Bifidobacteriales</taxon>
        <taxon>Bifidobacteriaceae</taxon>
        <taxon>Bombiscardovia</taxon>
    </lineage>
</organism>
<dbReference type="InterPro" id="IPR013780">
    <property type="entry name" value="Glyco_hydro_b"/>
</dbReference>
<gene>
    <name evidence="7" type="ORF">KIM372_12570</name>
</gene>
<feature type="domain" description="Glycosyl hydrolase family 30 TIM-barrel" evidence="5">
    <location>
        <begin position="46"/>
        <end position="278"/>
    </location>
</feature>
<dbReference type="Pfam" id="PF17189">
    <property type="entry name" value="Glyco_hydro_30C"/>
    <property type="match status" value="1"/>
</dbReference>
<evidence type="ECO:0000313" key="8">
    <source>
        <dbReference type="Proteomes" id="UP001321766"/>
    </source>
</evidence>
<dbReference type="PANTHER" id="PTHR11069">
    <property type="entry name" value="GLUCOSYLCERAMIDASE"/>
    <property type="match status" value="1"/>
</dbReference>
<proteinExistence type="inferred from homology"/>
<evidence type="ECO:0000256" key="3">
    <source>
        <dbReference type="ARBA" id="ARBA00022801"/>
    </source>
</evidence>
<dbReference type="InterPro" id="IPR033452">
    <property type="entry name" value="GH30_C"/>
</dbReference>
<evidence type="ECO:0008006" key="9">
    <source>
        <dbReference type="Google" id="ProtNLM"/>
    </source>
</evidence>
<dbReference type="InterPro" id="IPR017853">
    <property type="entry name" value="GH"/>
</dbReference>
<dbReference type="InterPro" id="IPR033453">
    <property type="entry name" value="Glyco_hydro_30_TIM-barrel"/>
</dbReference>
<protein>
    <recommendedName>
        <fullName evidence="9">Glycosyl hydrolase</fullName>
    </recommendedName>
</protein>
<name>A0ABN6SF03_9BIFI</name>